<feature type="compositionally biased region" description="Low complexity" evidence="1">
    <location>
        <begin position="65"/>
        <end position="87"/>
    </location>
</feature>
<dbReference type="KEGG" id="cke:B5M06_12620"/>
<gene>
    <name evidence="4" type="ORF">B5M06_12620</name>
</gene>
<evidence type="ECO:0000313" key="4">
    <source>
        <dbReference type="EMBL" id="AQZ98968.1"/>
    </source>
</evidence>
<dbReference type="Pfam" id="PF13511">
    <property type="entry name" value="DUF4124"/>
    <property type="match status" value="1"/>
</dbReference>
<protein>
    <recommendedName>
        <fullName evidence="3">DUF4124 domain-containing protein</fullName>
    </recommendedName>
</protein>
<feature type="compositionally biased region" description="Basic and acidic residues" evidence="1">
    <location>
        <begin position="101"/>
        <end position="130"/>
    </location>
</feature>
<name>A0A1V3TI45_9BURK</name>
<dbReference type="InterPro" id="IPR025392">
    <property type="entry name" value="DUF4124"/>
</dbReference>
<proteinExistence type="predicted"/>
<dbReference type="AlphaFoldDB" id="A0A1V3TI45"/>
<keyword evidence="2" id="KW-0732">Signal</keyword>
<dbReference type="EMBL" id="CP020121">
    <property type="protein sequence ID" value="AQZ98968.1"/>
    <property type="molecule type" value="Genomic_DNA"/>
</dbReference>
<sequence>MKTLKLLLAATLSVCSCSVFAQWQWIDASGQKVYSDRPPPAHIAPPQILKRPGSSAPAAPSVRYPSAEGATAAPVATPAVVPEPASETSTVQAAPETSAPDQDKAREAAQRKAEEDERKKHEARQAEVRRSNCQRARAMQASLQSGALHAYVNEKGERGLMTDAQRQAELQRAQAAIKDNCR</sequence>
<feature type="region of interest" description="Disordered" evidence="1">
    <location>
        <begin position="33"/>
        <end position="139"/>
    </location>
</feature>
<evidence type="ECO:0000256" key="1">
    <source>
        <dbReference type="SAM" id="MobiDB-lite"/>
    </source>
</evidence>
<dbReference type="OrthoDB" id="9181422at2"/>
<evidence type="ECO:0000259" key="3">
    <source>
        <dbReference type="Pfam" id="PF13511"/>
    </source>
</evidence>
<accession>A0A1V0BGB5</accession>
<feature type="signal peptide" evidence="2">
    <location>
        <begin position="1"/>
        <end position="21"/>
    </location>
</feature>
<reference evidence="4 5" key="1">
    <citation type="submission" date="2017-03" db="EMBL/GenBank/DDBJ databases">
        <title>Rapid Whole Genome Sequencing of Comamonas kerstersii Causing Continuous ambulatory Peritoneal Dialysis-Associated Peritonitis.</title>
        <authorList>
            <person name="Zheng B."/>
        </authorList>
    </citation>
    <scope>NUCLEOTIDE SEQUENCE [LARGE SCALE GENOMIC DNA]</scope>
    <source>
        <strain evidence="4 5">8943</strain>
    </source>
</reference>
<evidence type="ECO:0000313" key="5">
    <source>
        <dbReference type="Proteomes" id="UP000242792"/>
    </source>
</evidence>
<accession>A0A1V3TI45</accession>
<dbReference type="PROSITE" id="PS51257">
    <property type="entry name" value="PROKAR_LIPOPROTEIN"/>
    <property type="match status" value="1"/>
</dbReference>
<dbReference type="Proteomes" id="UP000242792">
    <property type="component" value="Chromosome"/>
</dbReference>
<evidence type="ECO:0000256" key="2">
    <source>
        <dbReference type="SAM" id="SignalP"/>
    </source>
</evidence>
<feature type="chain" id="PRO_5030036164" description="DUF4124 domain-containing protein" evidence="2">
    <location>
        <begin position="22"/>
        <end position="182"/>
    </location>
</feature>
<organism evidence="4 5">
    <name type="scientific">Comamonas kerstersii</name>
    <dbReference type="NCBI Taxonomy" id="225992"/>
    <lineage>
        <taxon>Bacteria</taxon>
        <taxon>Pseudomonadati</taxon>
        <taxon>Pseudomonadota</taxon>
        <taxon>Betaproteobacteria</taxon>
        <taxon>Burkholderiales</taxon>
        <taxon>Comamonadaceae</taxon>
        <taxon>Comamonas</taxon>
    </lineage>
</organism>
<feature type="domain" description="DUF4124" evidence="3">
    <location>
        <begin position="20"/>
        <end position="60"/>
    </location>
</feature>